<comment type="caution">
    <text evidence="4">The sequence shown here is derived from an EMBL/GenBank/DDBJ whole genome shotgun (WGS) entry which is preliminary data.</text>
</comment>
<reference evidence="4" key="1">
    <citation type="submission" date="2021-03" db="EMBL/GenBank/DDBJ databases">
        <authorList>
            <person name="Bekaert M."/>
        </authorList>
    </citation>
    <scope>NUCLEOTIDE SEQUENCE</scope>
</reference>
<evidence type="ECO:0000256" key="2">
    <source>
        <dbReference type="SAM" id="MobiDB-lite"/>
    </source>
</evidence>
<dbReference type="InterPro" id="IPR001995">
    <property type="entry name" value="Peptidase_A2_cat"/>
</dbReference>
<dbReference type="CDD" id="cd00303">
    <property type="entry name" value="retropepsin_like"/>
    <property type="match status" value="1"/>
</dbReference>
<keyword evidence="5" id="KW-1185">Reference proteome</keyword>
<name>A0A8S3RWR5_MYTED</name>
<accession>A0A8S3RWR5</accession>
<dbReference type="OrthoDB" id="6144966at2759"/>
<sequence length="338" mass="38201">MARNFKSKPETNKEKMARNFKSKPETNKEEMARNFKSKPEVNKGNMARNSKFNGNKKVRARNSNIQNRNFETYQEQKSFEKASENKIENESEQVETFEINLAGNPNSCLIKIAHMKVRSLIDSGASVSLLHNKIYNSIKGLPKLEKKKVNLQGVNGASLNVLGISDMNRNAILGRDWLVKFGVRVYFDLGCLRINKTYVPLVEDIHIASIVRLAQTTVFKPQTSNICYVKGNKNYTFSSSKSFEISPITKGHLSYQPGLMVANSVANINEKRQMPVLIVNTTNRTYKFRRGIAIGRASPVLEENVVSLESTQEHSEIENVFETDLNVPDVHRGVTTVE</sequence>
<dbReference type="Gene3D" id="2.40.70.10">
    <property type="entry name" value="Acid Proteases"/>
    <property type="match status" value="1"/>
</dbReference>
<feature type="domain" description="Peptidase A2" evidence="3">
    <location>
        <begin position="117"/>
        <end position="156"/>
    </location>
</feature>
<evidence type="ECO:0000256" key="1">
    <source>
        <dbReference type="ARBA" id="ARBA00022801"/>
    </source>
</evidence>
<dbReference type="SUPFAM" id="SSF50630">
    <property type="entry name" value="Acid proteases"/>
    <property type="match status" value="1"/>
</dbReference>
<feature type="compositionally biased region" description="Polar residues" evidence="2">
    <location>
        <begin position="61"/>
        <end position="76"/>
    </location>
</feature>
<feature type="region of interest" description="Disordered" evidence="2">
    <location>
        <begin position="1"/>
        <end position="77"/>
    </location>
</feature>
<dbReference type="PROSITE" id="PS50175">
    <property type="entry name" value="ASP_PROT_RETROV"/>
    <property type="match status" value="1"/>
</dbReference>
<feature type="compositionally biased region" description="Basic and acidic residues" evidence="2">
    <location>
        <begin position="7"/>
        <end position="41"/>
    </location>
</feature>
<protein>
    <recommendedName>
        <fullName evidence="3">Peptidase A2 domain-containing protein</fullName>
    </recommendedName>
</protein>
<dbReference type="EMBL" id="CAJPWZ010001398">
    <property type="protein sequence ID" value="CAG2214080.1"/>
    <property type="molecule type" value="Genomic_DNA"/>
</dbReference>
<dbReference type="GO" id="GO:0004190">
    <property type="term" value="F:aspartic-type endopeptidase activity"/>
    <property type="evidence" value="ECO:0007669"/>
    <property type="project" value="InterPro"/>
</dbReference>
<dbReference type="Proteomes" id="UP000683360">
    <property type="component" value="Unassembled WGS sequence"/>
</dbReference>
<organism evidence="4 5">
    <name type="scientific">Mytilus edulis</name>
    <name type="common">Blue mussel</name>
    <dbReference type="NCBI Taxonomy" id="6550"/>
    <lineage>
        <taxon>Eukaryota</taxon>
        <taxon>Metazoa</taxon>
        <taxon>Spiralia</taxon>
        <taxon>Lophotrochozoa</taxon>
        <taxon>Mollusca</taxon>
        <taxon>Bivalvia</taxon>
        <taxon>Autobranchia</taxon>
        <taxon>Pteriomorphia</taxon>
        <taxon>Mytilida</taxon>
        <taxon>Mytiloidea</taxon>
        <taxon>Mytilidae</taxon>
        <taxon>Mytilinae</taxon>
        <taxon>Mytilus</taxon>
    </lineage>
</organism>
<evidence type="ECO:0000313" key="4">
    <source>
        <dbReference type="EMBL" id="CAG2214080.1"/>
    </source>
</evidence>
<evidence type="ECO:0000259" key="3">
    <source>
        <dbReference type="PROSITE" id="PS50175"/>
    </source>
</evidence>
<dbReference type="AlphaFoldDB" id="A0A8S3RWR5"/>
<gene>
    <name evidence="4" type="ORF">MEDL_27943</name>
</gene>
<keyword evidence="1" id="KW-0378">Hydrolase</keyword>
<proteinExistence type="predicted"/>
<dbReference type="InterPro" id="IPR021109">
    <property type="entry name" value="Peptidase_aspartic_dom_sf"/>
</dbReference>
<evidence type="ECO:0000313" key="5">
    <source>
        <dbReference type="Proteomes" id="UP000683360"/>
    </source>
</evidence>
<dbReference type="GO" id="GO:0006508">
    <property type="term" value="P:proteolysis"/>
    <property type="evidence" value="ECO:0007669"/>
    <property type="project" value="InterPro"/>
</dbReference>